<dbReference type="SUPFAM" id="SSF53335">
    <property type="entry name" value="S-adenosyl-L-methionine-dependent methyltransferases"/>
    <property type="match status" value="1"/>
</dbReference>
<sequence>MSGVSQRRAVDWLKRFGLYGAATSVLRLRGQLQFRLADDVGTITIGDAHADFHMTTPNEFSAVRDSPEEVVLADVLAALRPGDVFYDVGANIGVFSCLAASAVDSEVVAFEPEPKNAARLRENAQLNDADVGVHGVALSDTNETRELGITHFNGTHQTGPAGHSFVEDGDAVDATISVDSVVGDEYVEQQELPIPNVVKIDVEGAEGAVLSGLESTLSHPDCRTVYCEVHEDRLQAQGSSVADIEDELASMGFAVDVPFEPYGEPFLRGRKSGGDASS</sequence>
<evidence type="ECO:0000313" key="2">
    <source>
        <dbReference type="EMBL" id="MFD1512501.1"/>
    </source>
</evidence>
<dbReference type="InterPro" id="IPR006342">
    <property type="entry name" value="FkbM_mtfrase"/>
</dbReference>
<dbReference type="PANTHER" id="PTHR34203">
    <property type="entry name" value="METHYLTRANSFERASE, FKBM FAMILY PROTEIN"/>
    <property type="match status" value="1"/>
</dbReference>
<organism evidence="2 3">
    <name type="scientific">Halomarina rubra</name>
    <dbReference type="NCBI Taxonomy" id="2071873"/>
    <lineage>
        <taxon>Archaea</taxon>
        <taxon>Methanobacteriati</taxon>
        <taxon>Methanobacteriota</taxon>
        <taxon>Stenosarchaea group</taxon>
        <taxon>Halobacteria</taxon>
        <taxon>Halobacteriales</taxon>
        <taxon>Natronomonadaceae</taxon>
        <taxon>Halomarina</taxon>
    </lineage>
</organism>
<evidence type="ECO:0000313" key="3">
    <source>
        <dbReference type="Proteomes" id="UP001597187"/>
    </source>
</evidence>
<evidence type="ECO:0000259" key="1">
    <source>
        <dbReference type="Pfam" id="PF05050"/>
    </source>
</evidence>
<dbReference type="Gene3D" id="3.40.50.150">
    <property type="entry name" value="Vaccinia Virus protein VP39"/>
    <property type="match status" value="1"/>
</dbReference>
<name>A0ABD6AS47_9EURY</name>
<dbReference type="GO" id="GO:0032259">
    <property type="term" value="P:methylation"/>
    <property type="evidence" value="ECO:0007669"/>
    <property type="project" value="UniProtKB-KW"/>
</dbReference>
<dbReference type="Pfam" id="PF05050">
    <property type="entry name" value="Methyltransf_21"/>
    <property type="match status" value="1"/>
</dbReference>
<dbReference type="Proteomes" id="UP001597187">
    <property type="component" value="Unassembled WGS sequence"/>
</dbReference>
<comment type="caution">
    <text evidence="2">The sequence shown here is derived from an EMBL/GenBank/DDBJ whole genome shotgun (WGS) entry which is preliminary data.</text>
</comment>
<keyword evidence="2" id="KW-0808">Transferase</keyword>
<protein>
    <submittedName>
        <fullName evidence="2">FkbM family methyltransferase</fullName>
    </submittedName>
</protein>
<gene>
    <name evidence="2" type="ORF">ACFSBT_04305</name>
</gene>
<reference evidence="2 3" key="1">
    <citation type="journal article" date="2019" name="Int. J. Syst. Evol. Microbiol.">
        <title>The Global Catalogue of Microorganisms (GCM) 10K type strain sequencing project: providing services to taxonomists for standard genome sequencing and annotation.</title>
        <authorList>
            <consortium name="The Broad Institute Genomics Platform"/>
            <consortium name="The Broad Institute Genome Sequencing Center for Infectious Disease"/>
            <person name="Wu L."/>
            <person name="Ma J."/>
        </authorList>
    </citation>
    <scope>NUCLEOTIDE SEQUENCE [LARGE SCALE GENOMIC DNA]</scope>
    <source>
        <strain evidence="2 3">CGMCC 1.12563</strain>
    </source>
</reference>
<dbReference type="PANTHER" id="PTHR34203:SF15">
    <property type="entry name" value="SLL1173 PROTEIN"/>
    <property type="match status" value="1"/>
</dbReference>
<accession>A0ABD6AS47</accession>
<dbReference type="AlphaFoldDB" id="A0ABD6AS47"/>
<dbReference type="GO" id="GO:0008168">
    <property type="term" value="F:methyltransferase activity"/>
    <property type="evidence" value="ECO:0007669"/>
    <property type="project" value="UniProtKB-KW"/>
</dbReference>
<dbReference type="RefSeq" id="WP_250872479.1">
    <property type="nucleotide sequence ID" value="NZ_JALXFV010000002.1"/>
</dbReference>
<feature type="domain" description="Methyltransferase FkbM" evidence="1">
    <location>
        <begin position="87"/>
        <end position="253"/>
    </location>
</feature>
<dbReference type="InterPro" id="IPR052514">
    <property type="entry name" value="SAM-dependent_MTase"/>
</dbReference>
<dbReference type="InterPro" id="IPR029063">
    <property type="entry name" value="SAM-dependent_MTases_sf"/>
</dbReference>
<proteinExistence type="predicted"/>
<dbReference type="EMBL" id="JBHUDC010000002">
    <property type="protein sequence ID" value="MFD1512501.1"/>
    <property type="molecule type" value="Genomic_DNA"/>
</dbReference>
<dbReference type="NCBIfam" id="TIGR01444">
    <property type="entry name" value="fkbM_fam"/>
    <property type="match status" value="1"/>
</dbReference>
<keyword evidence="3" id="KW-1185">Reference proteome</keyword>
<keyword evidence="2" id="KW-0489">Methyltransferase</keyword>